<organism evidence="1 2">
    <name type="scientific">Nocardia pulmonis</name>
    <dbReference type="NCBI Taxonomy" id="2951408"/>
    <lineage>
        <taxon>Bacteria</taxon>
        <taxon>Bacillati</taxon>
        <taxon>Actinomycetota</taxon>
        <taxon>Actinomycetes</taxon>
        <taxon>Mycobacteriales</taxon>
        <taxon>Nocardiaceae</taxon>
        <taxon>Nocardia</taxon>
    </lineage>
</organism>
<dbReference type="Proteomes" id="UP001139157">
    <property type="component" value="Unassembled WGS sequence"/>
</dbReference>
<dbReference type="Gene3D" id="1.10.3300.10">
    <property type="entry name" value="Jann2411-like domain"/>
    <property type="match status" value="1"/>
</dbReference>
<proteinExistence type="predicted"/>
<protein>
    <submittedName>
        <fullName evidence="1">Uncharacterized protein</fullName>
    </submittedName>
</protein>
<sequence>MTADARDLAETREFLVRWSEVIDAVDAQSRARLLNALLADAAAYPRITDHDGTGWHPHSRDDDVHLAAVMAR</sequence>
<dbReference type="RefSeq" id="WP_251912616.1">
    <property type="nucleotide sequence ID" value="NZ_JAMRXG010000005.1"/>
</dbReference>
<comment type="caution">
    <text evidence="1">The sequence shown here is derived from an EMBL/GenBank/DDBJ whole genome shotgun (WGS) entry which is preliminary data.</text>
</comment>
<accession>A0A9X2E5L2</accession>
<keyword evidence="2" id="KW-1185">Reference proteome</keyword>
<dbReference type="AlphaFoldDB" id="A0A9X2E5L2"/>
<reference evidence="1" key="1">
    <citation type="submission" date="2022-06" db="EMBL/GenBank/DDBJ databases">
        <title>Novel species in genus nocardia.</title>
        <authorList>
            <person name="Li F."/>
        </authorList>
    </citation>
    <scope>NUCLEOTIDE SEQUENCE</scope>
    <source>
        <strain evidence="1">CDC141</strain>
    </source>
</reference>
<evidence type="ECO:0000313" key="2">
    <source>
        <dbReference type="Proteomes" id="UP001139157"/>
    </source>
</evidence>
<dbReference type="SUPFAM" id="SSF160904">
    <property type="entry name" value="Jann2411-like"/>
    <property type="match status" value="1"/>
</dbReference>
<dbReference type="InterPro" id="IPR023286">
    <property type="entry name" value="ABATE_dom_sf"/>
</dbReference>
<dbReference type="EMBL" id="JAMRXG010000005">
    <property type="protein sequence ID" value="MCM6774747.1"/>
    <property type="molecule type" value="Genomic_DNA"/>
</dbReference>
<evidence type="ECO:0000313" key="1">
    <source>
        <dbReference type="EMBL" id="MCM6774747.1"/>
    </source>
</evidence>
<gene>
    <name evidence="1" type="ORF">NDR86_14830</name>
</gene>
<name>A0A9X2E5L2_9NOCA</name>